<dbReference type="PANTHER" id="PTHR30136:SF24">
    <property type="entry name" value="HTH-TYPE TRANSCRIPTIONAL REPRESSOR ALLR"/>
    <property type="match status" value="1"/>
</dbReference>
<dbReference type="RefSeq" id="WP_147803901.1">
    <property type="nucleotide sequence ID" value="NZ_CP144914.1"/>
</dbReference>
<organism evidence="6 7">
    <name type="scientific">Alkalicoccus halolimnae</name>
    <dbReference type="NCBI Taxonomy" id="1667239"/>
    <lineage>
        <taxon>Bacteria</taxon>
        <taxon>Bacillati</taxon>
        <taxon>Bacillota</taxon>
        <taxon>Bacilli</taxon>
        <taxon>Bacillales</taxon>
        <taxon>Bacillaceae</taxon>
        <taxon>Alkalicoccus</taxon>
    </lineage>
</organism>
<feature type="domain" description="HTH iclR-type" evidence="4">
    <location>
        <begin position="8"/>
        <end position="70"/>
    </location>
</feature>
<dbReference type="Gene3D" id="3.30.450.40">
    <property type="match status" value="1"/>
</dbReference>
<dbReference type="SMART" id="SM00346">
    <property type="entry name" value="HTH_ICLR"/>
    <property type="match status" value="1"/>
</dbReference>
<sequence length="244" mass="27269">MSGNTTTSSTVLKAIQLLNYLNESQGPKGVNDISNALGFSTTIVHRLLSTLKMENMVFQDPQTKKYSLGTLFLDYANKILTDLPVASVIEPVLEELREITGETVGFYVPKGPVRICAIEIESKQEIRRSVGIGKRLPLYKGATGRAILAFMSKGRKEQIIKNLPENEREEVEWRLSLTKQTGYALNEEEINKNVAALSAPVFDRQQRVIGAVSISGPMFRWNKDTMTAHIPKLLEVTKQITKDM</sequence>
<evidence type="ECO:0000256" key="3">
    <source>
        <dbReference type="ARBA" id="ARBA00023163"/>
    </source>
</evidence>
<keyword evidence="1" id="KW-0805">Transcription regulation</keyword>
<dbReference type="PROSITE" id="PS51077">
    <property type="entry name" value="HTH_ICLR"/>
    <property type="match status" value="1"/>
</dbReference>
<accession>A0A5C7FDF5</accession>
<dbReference type="InterPro" id="IPR036388">
    <property type="entry name" value="WH-like_DNA-bd_sf"/>
</dbReference>
<evidence type="ECO:0000313" key="6">
    <source>
        <dbReference type="EMBL" id="WWD80420.1"/>
    </source>
</evidence>
<dbReference type="EMBL" id="CP144914">
    <property type="protein sequence ID" value="WWD80420.1"/>
    <property type="molecule type" value="Genomic_DNA"/>
</dbReference>
<dbReference type="InterPro" id="IPR005471">
    <property type="entry name" value="Tscrpt_reg_IclR_N"/>
</dbReference>
<dbReference type="Proteomes" id="UP000321816">
    <property type="component" value="Chromosome"/>
</dbReference>
<dbReference type="Gene3D" id="1.10.10.10">
    <property type="entry name" value="Winged helix-like DNA-binding domain superfamily/Winged helix DNA-binding domain"/>
    <property type="match status" value="1"/>
</dbReference>
<dbReference type="SUPFAM" id="SSF55781">
    <property type="entry name" value="GAF domain-like"/>
    <property type="match status" value="1"/>
</dbReference>
<evidence type="ECO:0000256" key="1">
    <source>
        <dbReference type="ARBA" id="ARBA00023015"/>
    </source>
</evidence>
<feature type="domain" description="IclR-ED" evidence="5">
    <location>
        <begin position="71"/>
        <end position="244"/>
    </location>
</feature>
<dbReference type="InterPro" id="IPR036390">
    <property type="entry name" value="WH_DNA-bd_sf"/>
</dbReference>
<gene>
    <name evidence="6" type="ORF">FTX54_002320</name>
</gene>
<keyword evidence="7" id="KW-1185">Reference proteome</keyword>
<dbReference type="InterPro" id="IPR029016">
    <property type="entry name" value="GAF-like_dom_sf"/>
</dbReference>
<evidence type="ECO:0000259" key="4">
    <source>
        <dbReference type="PROSITE" id="PS51077"/>
    </source>
</evidence>
<protein>
    <submittedName>
        <fullName evidence="6">IclR family transcriptional regulator</fullName>
    </submittedName>
</protein>
<dbReference type="PROSITE" id="PS51078">
    <property type="entry name" value="ICLR_ED"/>
    <property type="match status" value="1"/>
</dbReference>
<dbReference type="GO" id="GO:0003700">
    <property type="term" value="F:DNA-binding transcription factor activity"/>
    <property type="evidence" value="ECO:0007669"/>
    <property type="project" value="TreeGrafter"/>
</dbReference>
<evidence type="ECO:0000259" key="5">
    <source>
        <dbReference type="PROSITE" id="PS51078"/>
    </source>
</evidence>
<proteinExistence type="predicted"/>
<dbReference type="Pfam" id="PF09339">
    <property type="entry name" value="HTH_IclR"/>
    <property type="match status" value="1"/>
</dbReference>
<dbReference type="KEGG" id="ahal:FTX54_002320"/>
<dbReference type="GO" id="GO:0003677">
    <property type="term" value="F:DNA binding"/>
    <property type="evidence" value="ECO:0007669"/>
    <property type="project" value="UniProtKB-KW"/>
</dbReference>
<evidence type="ECO:0000256" key="2">
    <source>
        <dbReference type="ARBA" id="ARBA00023125"/>
    </source>
</evidence>
<evidence type="ECO:0000313" key="7">
    <source>
        <dbReference type="Proteomes" id="UP000321816"/>
    </source>
</evidence>
<dbReference type="PANTHER" id="PTHR30136">
    <property type="entry name" value="HELIX-TURN-HELIX TRANSCRIPTIONAL REGULATOR, ICLR FAMILY"/>
    <property type="match status" value="1"/>
</dbReference>
<dbReference type="AlphaFoldDB" id="A0A5C7FDF5"/>
<dbReference type="SUPFAM" id="SSF46785">
    <property type="entry name" value="Winged helix' DNA-binding domain"/>
    <property type="match status" value="1"/>
</dbReference>
<dbReference type="InterPro" id="IPR050707">
    <property type="entry name" value="HTH_MetabolicPath_Reg"/>
</dbReference>
<dbReference type="Pfam" id="PF01614">
    <property type="entry name" value="IclR_C"/>
    <property type="match status" value="1"/>
</dbReference>
<reference evidence="6 7" key="1">
    <citation type="submission" date="2024-01" db="EMBL/GenBank/DDBJ databases">
        <title>Complete Genome Sequence of Alkalicoccus halolimnae BZ-SZ-XJ29T, a Moderately Halophilic Bacterium Isolated from a Salt Lake.</title>
        <authorList>
            <person name="Zhao B."/>
        </authorList>
    </citation>
    <scope>NUCLEOTIDE SEQUENCE [LARGE SCALE GENOMIC DNA]</scope>
    <source>
        <strain evidence="6 7">BZ-SZ-XJ29</strain>
    </source>
</reference>
<dbReference type="GO" id="GO:0045892">
    <property type="term" value="P:negative regulation of DNA-templated transcription"/>
    <property type="evidence" value="ECO:0007669"/>
    <property type="project" value="TreeGrafter"/>
</dbReference>
<keyword evidence="2" id="KW-0238">DNA-binding</keyword>
<name>A0A5C7FDF5_9BACI</name>
<dbReference type="InterPro" id="IPR014757">
    <property type="entry name" value="Tscrpt_reg_IclR_C"/>
</dbReference>
<dbReference type="OrthoDB" id="9791752at2"/>
<keyword evidence="3" id="KW-0804">Transcription</keyword>